<gene>
    <name evidence="2" type="ORF">SAMN02745215_05018</name>
</gene>
<dbReference type="RefSeq" id="WP_072775094.1">
    <property type="nucleotide sequence ID" value="NZ_FRDN01000021.1"/>
</dbReference>
<proteinExistence type="predicted"/>
<dbReference type="Proteomes" id="UP000184010">
    <property type="component" value="Unassembled WGS sequence"/>
</dbReference>
<name>A0A1M7UXZ0_9FIRM</name>
<organism evidence="2 3">
    <name type="scientific">Desulfitobacterium chlororespirans DSM 11544</name>
    <dbReference type="NCBI Taxonomy" id="1121395"/>
    <lineage>
        <taxon>Bacteria</taxon>
        <taxon>Bacillati</taxon>
        <taxon>Bacillota</taxon>
        <taxon>Clostridia</taxon>
        <taxon>Eubacteriales</taxon>
        <taxon>Desulfitobacteriaceae</taxon>
        <taxon>Desulfitobacterium</taxon>
    </lineage>
</organism>
<dbReference type="EMBL" id="FRDN01000021">
    <property type="protein sequence ID" value="SHN87901.1"/>
    <property type="molecule type" value="Genomic_DNA"/>
</dbReference>
<dbReference type="STRING" id="1121395.SAMN02745215_05018"/>
<reference evidence="3" key="1">
    <citation type="submission" date="2016-12" db="EMBL/GenBank/DDBJ databases">
        <authorList>
            <person name="Varghese N."/>
            <person name="Submissions S."/>
        </authorList>
    </citation>
    <scope>NUCLEOTIDE SEQUENCE [LARGE SCALE GENOMIC DNA]</scope>
    <source>
        <strain evidence="3">DSM 11544</strain>
    </source>
</reference>
<evidence type="ECO:0000313" key="2">
    <source>
        <dbReference type="EMBL" id="SHN87901.1"/>
    </source>
</evidence>
<protein>
    <submittedName>
        <fullName evidence="2">Uncharacterized protein</fullName>
    </submittedName>
</protein>
<accession>A0A1M7UXZ0</accession>
<keyword evidence="3" id="KW-1185">Reference proteome</keyword>
<keyword evidence="1" id="KW-0472">Membrane</keyword>
<keyword evidence="1" id="KW-1133">Transmembrane helix</keyword>
<sequence length="226" mass="26035">MNPILSIWILLLTVLIAGAVFFVLNKKEKQQRKAETQDQVTAQEFTNVKDVRDKYLYTRDHFIFQYLKIDPVSIDLLSQREKESLTRRLTAELSGDQETIKLIAVSRPVDISPLINEYTDLLGSTTNQKQKELLRKEISSLSNYALSGEVIERQFYLPIWQKYEPDCEQDISRRVNSLKTAFETCKVPCSILREKDIVRLCNLVNNPAHVHIEDSNVEPVVPILTG</sequence>
<evidence type="ECO:0000313" key="3">
    <source>
        <dbReference type="Proteomes" id="UP000184010"/>
    </source>
</evidence>
<keyword evidence="1" id="KW-0812">Transmembrane</keyword>
<evidence type="ECO:0000256" key="1">
    <source>
        <dbReference type="SAM" id="Phobius"/>
    </source>
</evidence>
<feature type="transmembrane region" description="Helical" evidence="1">
    <location>
        <begin position="6"/>
        <end position="24"/>
    </location>
</feature>
<dbReference type="AlphaFoldDB" id="A0A1M7UXZ0"/>